<reference evidence="2 3" key="1">
    <citation type="submission" date="2018-11" db="EMBL/GenBank/DDBJ databases">
        <title>Genome sequencing of Paenibacillus lentus DSM25539(T).</title>
        <authorList>
            <person name="Kook J.-K."/>
            <person name="Park S.-N."/>
            <person name="Lim Y.K."/>
        </authorList>
    </citation>
    <scope>NUCLEOTIDE SEQUENCE [LARGE SCALE GENOMIC DNA]</scope>
    <source>
        <strain evidence="2 3">DSM 25539</strain>
    </source>
</reference>
<evidence type="ECO:0000259" key="1">
    <source>
        <dbReference type="Pfam" id="PF08928"/>
    </source>
</evidence>
<dbReference type="Proteomes" id="UP000273145">
    <property type="component" value="Chromosome"/>
</dbReference>
<evidence type="ECO:0000313" key="3">
    <source>
        <dbReference type="Proteomes" id="UP000273145"/>
    </source>
</evidence>
<proteinExistence type="predicted"/>
<dbReference type="KEGG" id="plen:EIM92_00525"/>
<name>A0A3Q8S707_9BACL</name>
<gene>
    <name evidence="2" type="ORF">EIM92_00525</name>
</gene>
<dbReference type="AlphaFoldDB" id="A0A3Q8S707"/>
<dbReference type="OrthoDB" id="2067926at2"/>
<dbReference type="Pfam" id="PF08928">
    <property type="entry name" value="PoNi_N"/>
    <property type="match status" value="1"/>
</dbReference>
<keyword evidence="3" id="KW-1185">Reference proteome</keyword>
<sequence>MRDHLCNEDELREGIGLNIEFIEEKREDINSLKEEIKNGIQRNPNDNHSIIEGRYLSNFLYEMENIRAKYSLGNNIETIKADFENAITDLENVGRDEVGYIDLLWMISLGILIETDKRNIERLGRLVEKQRPYRRCWKLNLIRT</sequence>
<dbReference type="EMBL" id="CP034248">
    <property type="protein sequence ID" value="AZK48810.1"/>
    <property type="molecule type" value="Genomic_DNA"/>
</dbReference>
<dbReference type="InterPro" id="IPR015024">
    <property type="entry name" value="PoNi_N"/>
</dbReference>
<evidence type="ECO:0000313" key="2">
    <source>
        <dbReference type="EMBL" id="AZK48810.1"/>
    </source>
</evidence>
<accession>A0A3Q8S707</accession>
<organism evidence="2 3">
    <name type="scientific">Paenibacillus lentus</name>
    <dbReference type="NCBI Taxonomy" id="1338368"/>
    <lineage>
        <taxon>Bacteria</taxon>
        <taxon>Bacillati</taxon>
        <taxon>Bacillota</taxon>
        <taxon>Bacilli</taxon>
        <taxon>Bacillales</taxon>
        <taxon>Paenibacillaceae</taxon>
        <taxon>Paenibacillus</taxon>
    </lineage>
</organism>
<protein>
    <submittedName>
        <fullName evidence="2">DUF1910 domain-containing protein</fullName>
    </submittedName>
</protein>
<feature type="domain" description="PoNi N-terminal" evidence="1">
    <location>
        <begin position="2"/>
        <end position="124"/>
    </location>
</feature>